<proteinExistence type="predicted"/>
<reference evidence="1" key="2">
    <citation type="journal article" date="2015" name="Data Brief">
        <title>Shoot transcriptome of the giant reed, Arundo donax.</title>
        <authorList>
            <person name="Barrero R.A."/>
            <person name="Guerrero F.D."/>
            <person name="Moolhuijzen P."/>
            <person name="Goolsby J.A."/>
            <person name="Tidwell J."/>
            <person name="Bellgard S.E."/>
            <person name="Bellgard M.I."/>
        </authorList>
    </citation>
    <scope>NUCLEOTIDE SEQUENCE</scope>
    <source>
        <tissue evidence="1">Shoot tissue taken approximately 20 cm above the soil surface</tissue>
    </source>
</reference>
<protein>
    <submittedName>
        <fullName evidence="1">Uncharacterized protein</fullName>
    </submittedName>
</protein>
<accession>A0A0A9ABT1</accession>
<evidence type="ECO:0000313" key="1">
    <source>
        <dbReference type="EMBL" id="JAD46455.1"/>
    </source>
</evidence>
<reference evidence="1" key="1">
    <citation type="submission" date="2014-09" db="EMBL/GenBank/DDBJ databases">
        <authorList>
            <person name="Magalhaes I.L.F."/>
            <person name="Oliveira U."/>
            <person name="Santos F.R."/>
            <person name="Vidigal T.H.D.A."/>
            <person name="Brescovit A.D."/>
            <person name="Santos A.J."/>
        </authorList>
    </citation>
    <scope>NUCLEOTIDE SEQUENCE</scope>
    <source>
        <tissue evidence="1">Shoot tissue taken approximately 20 cm above the soil surface</tissue>
    </source>
</reference>
<dbReference type="EMBL" id="GBRH01251440">
    <property type="protein sequence ID" value="JAD46455.1"/>
    <property type="molecule type" value="Transcribed_RNA"/>
</dbReference>
<organism evidence="1">
    <name type="scientific">Arundo donax</name>
    <name type="common">Giant reed</name>
    <name type="synonym">Donax arundinaceus</name>
    <dbReference type="NCBI Taxonomy" id="35708"/>
    <lineage>
        <taxon>Eukaryota</taxon>
        <taxon>Viridiplantae</taxon>
        <taxon>Streptophyta</taxon>
        <taxon>Embryophyta</taxon>
        <taxon>Tracheophyta</taxon>
        <taxon>Spermatophyta</taxon>
        <taxon>Magnoliopsida</taxon>
        <taxon>Liliopsida</taxon>
        <taxon>Poales</taxon>
        <taxon>Poaceae</taxon>
        <taxon>PACMAD clade</taxon>
        <taxon>Arundinoideae</taxon>
        <taxon>Arundineae</taxon>
        <taxon>Arundo</taxon>
    </lineage>
</organism>
<name>A0A0A9ABT1_ARUDO</name>
<sequence>MWNLIAFLHVKLIP</sequence>